<dbReference type="PROSITE" id="PS00211">
    <property type="entry name" value="ABC_TRANSPORTER_1"/>
    <property type="match status" value="1"/>
</dbReference>
<dbReference type="KEGG" id="mmio:HLA92_02955"/>
<feature type="compositionally biased region" description="Polar residues" evidence="5">
    <location>
        <begin position="10"/>
        <end position="29"/>
    </location>
</feature>
<dbReference type="GO" id="GO:0005524">
    <property type="term" value="F:ATP binding"/>
    <property type="evidence" value="ECO:0007669"/>
    <property type="project" value="UniProtKB-KW"/>
</dbReference>
<dbReference type="Gene3D" id="3.40.50.300">
    <property type="entry name" value="P-loop containing nucleotide triphosphate hydrolases"/>
    <property type="match status" value="1"/>
</dbReference>
<sequence length="287" mass="32155">MFKKIKKNKSIQPETLQNKTTTNETSLSLNEIKKISKANNKPRPKDKFASEKNSPGVIIEVKNVTKTYLSGNLATEVLKGVSFKINRGEIAVLFGKSGSGKSTLLNLISGLDRTTTGQIIVNDVALPYLSNAKQTLFRRENISFIFQNYNLLQNLNSYDNVETGSYLQKNKQKQMNIKQLFADFDLSDCMYKYPSQMSGGQQQRVSILRALAKNSEIIVADEPTGALDEKTSKLVQNILLDINAKYNSTIVIVSHDPDIAAIADKVIYLELGKIKEIKTKDKTRREN</sequence>
<feature type="domain" description="ABC transporter" evidence="6">
    <location>
        <begin position="59"/>
        <end position="287"/>
    </location>
</feature>
<dbReference type="RefSeq" id="WP_171113383.1">
    <property type="nucleotide sequence ID" value="NZ_CP053097.1"/>
</dbReference>
<dbReference type="PROSITE" id="PS50893">
    <property type="entry name" value="ABC_TRANSPORTER_2"/>
    <property type="match status" value="1"/>
</dbReference>
<dbReference type="SMART" id="SM00382">
    <property type="entry name" value="AAA"/>
    <property type="match status" value="1"/>
</dbReference>
<dbReference type="GO" id="GO:0022857">
    <property type="term" value="F:transmembrane transporter activity"/>
    <property type="evidence" value="ECO:0007669"/>
    <property type="project" value="UniProtKB-ARBA"/>
</dbReference>
<dbReference type="PANTHER" id="PTHR42798">
    <property type="entry name" value="LIPOPROTEIN-RELEASING SYSTEM ATP-BINDING PROTEIN LOLD"/>
    <property type="match status" value="1"/>
</dbReference>
<evidence type="ECO:0000256" key="3">
    <source>
        <dbReference type="ARBA" id="ARBA00022741"/>
    </source>
</evidence>
<gene>
    <name evidence="7" type="ORF">HLA92_02955</name>
</gene>
<dbReference type="InterPro" id="IPR003439">
    <property type="entry name" value="ABC_transporter-like_ATP-bd"/>
</dbReference>
<dbReference type="PANTHER" id="PTHR42798:SF2">
    <property type="entry name" value="ABC TRANSPORTER ATP-BINDING PROTEIN MG467-RELATED"/>
    <property type="match status" value="1"/>
</dbReference>
<dbReference type="GO" id="GO:0016887">
    <property type="term" value="F:ATP hydrolysis activity"/>
    <property type="evidence" value="ECO:0007669"/>
    <property type="project" value="InterPro"/>
</dbReference>
<dbReference type="InterPro" id="IPR017871">
    <property type="entry name" value="ABC_transporter-like_CS"/>
</dbReference>
<organism evidence="7 8">
    <name type="scientific">Mycoplasma miroungirhinis</name>
    <dbReference type="NCBI Taxonomy" id="754516"/>
    <lineage>
        <taxon>Bacteria</taxon>
        <taxon>Bacillati</taxon>
        <taxon>Mycoplasmatota</taxon>
        <taxon>Mollicutes</taxon>
        <taxon>Mycoplasmataceae</taxon>
        <taxon>Mycoplasma</taxon>
    </lineage>
</organism>
<dbReference type="Pfam" id="PF00005">
    <property type="entry name" value="ABC_tran"/>
    <property type="match status" value="1"/>
</dbReference>
<dbReference type="CDD" id="cd03255">
    <property type="entry name" value="ABC_MJ0796_LolCDE_FtsE"/>
    <property type="match status" value="1"/>
</dbReference>
<name>A0A6M4JH73_9MOLU</name>
<evidence type="ECO:0000256" key="4">
    <source>
        <dbReference type="ARBA" id="ARBA00022840"/>
    </source>
</evidence>
<dbReference type="EMBL" id="CP053097">
    <property type="protein sequence ID" value="QJR44372.1"/>
    <property type="molecule type" value="Genomic_DNA"/>
</dbReference>
<dbReference type="InterPro" id="IPR017911">
    <property type="entry name" value="MacB-like_ATP-bd"/>
</dbReference>
<proteinExistence type="inferred from homology"/>
<dbReference type="AlphaFoldDB" id="A0A6M4JH73"/>
<evidence type="ECO:0000256" key="5">
    <source>
        <dbReference type="SAM" id="MobiDB-lite"/>
    </source>
</evidence>
<evidence type="ECO:0000313" key="8">
    <source>
        <dbReference type="Proteomes" id="UP000502118"/>
    </source>
</evidence>
<evidence type="ECO:0000256" key="1">
    <source>
        <dbReference type="ARBA" id="ARBA00005417"/>
    </source>
</evidence>
<keyword evidence="2" id="KW-0813">Transport</keyword>
<reference evidence="7 8" key="1">
    <citation type="submission" date="2020-05" db="EMBL/GenBank/DDBJ databases">
        <title>Novel Mycoplasma species detected in Mirounga angustirostris (northern elephant seal) from the USA.</title>
        <authorList>
            <person name="Volokhov D.V."/>
        </authorList>
    </citation>
    <scope>NUCLEOTIDE SEQUENCE [LARGE SCALE GENOMIC DNA]</scope>
    <source>
        <strain evidence="7 8">Mirounga ES2806-NAS</strain>
    </source>
</reference>
<evidence type="ECO:0000259" key="6">
    <source>
        <dbReference type="PROSITE" id="PS50893"/>
    </source>
</evidence>
<keyword evidence="8" id="KW-1185">Reference proteome</keyword>
<keyword evidence="4 7" id="KW-0067">ATP-binding</keyword>
<dbReference type="InterPro" id="IPR003593">
    <property type="entry name" value="AAA+_ATPase"/>
</dbReference>
<dbReference type="Proteomes" id="UP000502118">
    <property type="component" value="Chromosome"/>
</dbReference>
<evidence type="ECO:0000256" key="2">
    <source>
        <dbReference type="ARBA" id="ARBA00022448"/>
    </source>
</evidence>
<keyword evidence="3" id="KW-0547">Nucleotide-binding</keyword>
<comment type="similarity">
    <text evidence="1">Belongs to the ABC transporter superfamily.</text>
</comment>
<dbReference type="GO" id="GO:0098796">
    <property type="term" value="C:membrane protein complex"/>
    <property type="evidence" value="ECO:0007669"/>
    <property type="project" value="UniProtKB-ARBA"/>
</dbReference>
<dbReference type="SUPFAM" id="SSF52540">
    <property type="entry name" value="P-loop containing nucleoside triphosphate hydrolases"/>
    <property type="match status" value="1"/>
</dbReference>
<feature type="region of interest" description="Disordered" evidence="5">
    <location>
        <begin position="1"/>
        <end position="51"/>
    </location>
</feature>
<accession>A0A6M4JH73</accession>
<evidence type="ECO:0000313" key="7">
    <source>
        <dbReference type="EMBL" id="QJR44372.1"/>
    </source>
</evidence>
<protein>
    <submittedName>
        <fullName evidence="7">ABC transporter ATP-binding protein</fullName>
    </submittedName>
</protein>
<dbReference type="FunFam" id="3.40.50.300:FF:000032">
    <property type="entry name" value="Export ABC transporter ATP-binding protein"/>
    <property type="match status" value="1"/>
</dbReference>
<dbReference type="InterPro" id="IPR027417">
    <property type="entry name" value="P-loop_NTPase"/>
</dbReference>